<proteinExistence type="predicted"/>
<feature type="region of interest" description="Disordered" evidence="1">
    <location>
        <begin position="513"/>
        <end position="584"/>
    </location>
</feature>
<dbReference type="EMBL" id="JARJCM010000177">
    <property type="protein sequence ID" value="KAJ7023984.1"/>
    <property type="molecule type" value="Genomic_DNA"/>
</dbReference>
<name>A0AAD6SAH1_9AGAR</name>
<organism evidence="2 3">
    <name type="scientific">Mycena alexandri</name>
    <dbReference type="NCBI Taxonomy" id="1745969"/>
    <lineage>
        <taxon>Eukaryota</taxon>
        <taxon>Fungi</taxon>
        <taxon>Dikarya</taxon>
        <taxon>Basidiomycota</taxon>
        <taxon>Agaricomycotina</taxon>
        <taxon>Agaricomycetes</taxon>
        <taxon>Agaricomycetidae</taxon>
        <taxon>Agaricales</taxon>
        <taxon>Marasmiineae</taxon>
        <taxon>Mycenaceae</taxon>
        <taxon>Mycena</taxon>
    </lineage>
</organism>
<dbReference type="Proteomes" id="UP001218188">
    <property type="component" value="Unassembled WGS sequence"/>
</dbReference>
<keyword evidence="3" id="KW-1185">Reference proteome</keyword>
<reference evidence="2" key="1">
    <citation type="submission" date="2023-03" db="EMBL/GenBank/DDBJ databases">
        <title>Massive genome expansion in bonnet fungi (Mycena s.s.) driven by repeated elements and novel gene families across ecological guilds.</title>
        <authorList>
            <consortium name="Lawrence Berkeley National Laboratory"/>
            <person name="Harder C.B."/>
            <person name="Miyauchi S."/>
            <person name="Viragh M."/>
            <person name="Kuo A."/>
            <person name="Thoen E."/>
            <person name="Andreopoulos B."/>
            <person name="Lu D."/>
            <person name="Skrede I."/>
            <person name="Drula E."/>
            <person name="Henrissat B."/>
            <person name="Morin E."/>
            <person name="Kohler A."/>
            <person name="Barry K."/>
            <person name="LaButti K."/>
            <person name="Morin E."/>
            <person name="Salamov A."/>
            <person name="Lipzen A."/>
            <person name="Mereny Z."/>
            <person name="Hegedus B."/>
            <person name="Baldrian P."/>
            <person name="Stursova M."/>
            <person name="Weitz H."/>
            <person name="Taylor A."/>
            <person name="Grigoriev I.V."/>
            <person name="Nagy L.G."/>
            <person name="Martin F."/>
            <person name="Kauserud H."/>
        </authorList>
    </citation>
    <scope>NUCLEOTIDE SEQUENCE</scope>
    <source>
        <strain evidence="2">CBHHK200</strain>
    </source>
</reference>
<protein>
    <submittedName>
        <fullName evidence="2">Uncharacterized protein</fullName>
    </submittedName>
</protein>
<accession>A0AAD6SAH1</accession>
<sequence length="584" mass="63063">MFSRTVCVLQRVMQGNFPQFEGIRKDCCKMVTESNVATQVSPGPLYQDCCPRRTDEKIVTEVNNMFYSGDRCYLFRHVWNSSGFGCGRSAETAVSAGGRTSTRGLNSSEGGRVGMLRMSIPSAFRPPNLGSYECEPSRRARSKQILARRSKHTIGQLQYPYLIAPKNPGLTIEINVLALSCFLDFGTVLPGQCSKINCVLRSKPNHDSTDRFQCPGCCRFLLRLDDRSSPGIEQTRQTQHHRCGPRHSYAPAGDAAHQSEMRHSVARCGTLLVTGVGIETAFANCENGTVAEDITNGNQVGQRINSRYSPECGSGHMNKRRVNTGAEDKLGSEVQRIALGKTGGMDGREVVAIAIPRSFLRVPQSPAKSSEARMGVEMEVENGGVGGGVGSTDLACGDVIGMASQRRDALEEFAMKGRLGLALWFALTTRFPTRRIEGGGREREGSVRGDVQIQAANNSGCRVGSEVGACEENVANSGCVPVGGLAGVTTSDEIEPATRSRICEAGGRGLMRSGRVEGGKEGAGTRFQVDEGQSEMGEEKERGDVKKKRDQLDDLYSGPGRPSSKRLPTVNFKVPGGGKKSTFR</sequence>
<evidence type="ECO:0000256" key="1">
    <source>
        <dbReference type="SAM" id="MobiDB-lite"/>
    </source>
</evidence>
<comment type="caution">
    <text evidence="2">The sequence shown here is derived from an EMBL/GenBank/DDBJ whole genome shotgun (WGS) entry which is preliminary data.</text>
</comment>
<gene>
    <name evidence="2" type="ORF">C8F04DRAFT_1192840</name>
</gene>
<evidence type="ECO:0000313" key="3">
    <source>
        <dbReference type="Proteomes" id="UP001218188"/>
    </source>
</evidence>
<evidence type="ECO:0000313" key="2">
    <source>
        <dbReference type="EMBL" id="KAJ7023984.1"/>
    </source>
</evidence>
<feature type="compositionally biased region" description="Gly residues" evidence="1">
    <location>
        <begin position="575"/>
        <end position="584"/>
    </location>
</feature>
<dbReference type="AlphaFoldDB" id="A0AAD6SAH1"/>